<keyword evidence="3" id="KW-1185">Reference proteome</keyword>
<evidence type="ECO:0000313" key="3">
    <source>
        <dbReference type="Proteomes" id="UP001172155"/>
    </source>
</evidence>
<feature type="compositionally biased region" description="Polar residues" evidence="1">
    <location>
        <begin position="17"/>
        <end position="33"/>
    </location>
</feature>
<dbReference type="AlphaFoldDB" id="A0AA40ERE0"/>
<sequence>MTRSRHWAAAAWGSRGQPITSRRTAGSRTTNQGGPEGIGSRGRDQFRPGPDTLLLQHLDSQLYR</sequence>
<reference evidence="2" key="1">
    <citation type="submission" date="2023-06" db="EMBL/GenBank/DDBJ databases">
        <title>Genome-scale phylogeny and comparative genomics of the fungal order Sordariales.</title>
        <authorList>
            <consortium name="Lawrence Berkeley National Laboratory"/>
            <person name="Hensen N."/>
            <person name="Bonometti L."/>
            <person name="Westerberg I."/>
            <person name="Brannstrom I.O."/>
            <person name="Guillou S."/>
            <person name="Cros-Aarteil S."/>
            <person name="Calhoun S."/>
            <person name="Haridas S."/>
            <person name="Kuo A."/>
            <person name="Mondo S."/>
            <person name="Pangilinan J."/>
            <person name="Riley R."/>
            <person name="LaButti K."/>
            <person name="Andreopoulos B."/>
            <person name="Lipzen A."/>
            <person name="Chen C."/>
            <person name="Yanf M."/>
            <person name="Daum C."/>
            <person name="Ng V."/>
            <person name="Clum A."/>
            <person name="Steindorff A."/>
            <person name="Ohm R."/>
            <person name="Martin F."/>
            <person name="Silar P."/>
            <person name="Natvig D."/>
            <person name="Lalanne C."/>
            <person name="Gautier V."/>
            <person name="Ament-velasquez S.L."/>
            <person name="Kruys A."/>
            <person name="Hutchinson M.I."/>
            <person name="Powell A.J."/>
            <person name="Barry K."/>
            <person name="Miller A.N."/>
            <person name="Grigoriev I.V."/>
            <person name="Debuchy R."/>
            <person name="Gladieux P."/>
            <person name="Thoren M.H."/>
            <person name="Johannesson H."/>
        </authorList>
    </citation>
    <scope>NUCLEOTIDE SEQUENCE</scope>
    <source>
        <strain evidence="2">SMH3187-1</strain>
    </source>
</reference>
<dbReference type="EMBL" id="JAUKUD010000005">
    <property type="protein sequence ID" value="KAK0744096.1"/>
    <property type="molecule type" value="Genomic_DNA"/>
</dbReference>
<gene>
    <name evidence="2" type="ORF">B0T18DRAFT_416537</name>
</gene>
<evidence type="ECO:0000313" key="2">
    <source>
        <dbReference type="EMBL" id="KAK0744096.1"/>
    </source>
</evidence>
<dbReference type="Proteomes" id="UP001172155">
    <property type="component" value="Unassembled WGS sequence"/>
</dbReference>
<organism evidence="2 3">
    <name type="scientific">Schizothecium vesticola</name>
    <dbReference type="NCBI Taxonomy" id="314040"/>
    <lineage>
        <taxon>Eukaryota</taxon>
        <taxon>Fungi</taxon>
        <taxon>Dikarya</taxon>
        <taxon>Ascomycota</taxon>
        <taxon>Pezizomycotina</taxon>
        <taxon>Sordariomycetes</taxon>
        <taxon>Sordariomycetidae</taxon>
        <taxon>Sordariales</taxon>
        <taxon>Schizotheciaceae</taxon>
        <taxon>Schizothecium</taxon>
    </lineage>
</organism>
<comment type="caution">
    <text evidence="2">The sequence shown here is derived from an EMBL/GenBank/DDBJ whole genome shotgun (WGS) entry which is preliminary data.</text>
</comment>
<protein>
    <submittedName>
        <fullName evidence="2">Uncharacterized protein</fullName>
    </submittedName>
</protein>
<accession>A0AA40ERE0</accession>
<proteinExistence type="predicted"/>
<name>A0AA40ERE0_9PEZI</name>
<feature type="region of interest" description="Disordered" evidence="1">
    <location>
        <begin position="1"/>
        <end position="64"/>
    </location>
</feature>
<evidence type="ECO:0000256" key="1">
    <source>
        <dbReference type="SAM" id="MobiDB-lite"/>
    </source>
</evidence>